<sequence length="207" mass="22873">MRHKAVRFVDAERIDQSVRGLFARPSAGAPHLAAVFVDPAELSFRTFENILPLDFLFEDAALEFELTDRVEVADDACTLSLLLPDTARERLERLDELNLYVPPLNAASRGGDRFIFHSALLAEALTEAVSKALPQPMLDGFSHVNPAFRCNRFEPGDRNFHMHRDTPYYDAARDHVSRYTVLLYLTGGSGGSGEPVLDLAGGAALTE</sequence>
<feature type="non-terminal residue" evidence="1">
    <location>
        <position position="207"/>
    </location>
</feature>
<comment type="caution">
    <text evidence="1">The sequence shown here is derived from an EMBL/GenBank/DDBJ whole genome shotgun (WGS) entry which is preliminary data.</text>
</comment>
<reference evidence="2" key="1">
    <citation type="journal article" date="2019" name="Int. J. Syst. Evol. Microbiol.">
        <title>The Global Catalogue of Microorganisms (GCM) 10K type strain sequencing project: providing services to taxonomists for standard genome sequencing and annotation.</title>
        <authorList>
            <consortium name="The Broad Institute Genomics Platform"/>
            <consortium name="The Broad Institute Genome Sequencing Center for Infectious Disease"/>
            <person name="Wu L."/>
            <person name="Ma J."/>
        </authorList>
    </citation>
    <scope>NUCLEOTIDE SEQUENCE [LARGE SCALE GENOMIC DNA]</scope>
    <source>
        <strain evidence="2">JCM 31696</strain>
    </source>
</reference>
<name>A0ABW3CF62_9ACTN</name>
<protein>
    <recommendedName>
        <fullName evidence="3">2OG-Fe(II) oxygenase</fullName>
    </recommendedName>
</protein>
<accession>A0ABW3CF62</accession>
<keyword evidence="2" id="KW-1185">Reference proteome</keyword>
<dbReference type="Proteomes" id="UP001597083">
    <property type="component" value="Unassembled WGS sequence"/>
</dbReference>
<proteinExistence type="predicted"/>
<organism evidence="1 2">
    <name type="scientific">Actinomadura adrarensis</name>
    <dbReference type="NCBI Taxonomy" id="1819600"/>
    <lineage>
        <taxon>Bacteria</taxon>
        <taxon>Bacillati</taxon>
        <taxon>Actinomycetota</taxon>
        <taxon>Actinomycetes</taxon>
        <taxon>Streptosporangiales</taxon>
        <taxon>Thermomonosporaceae</taxon>
        <taxon>Actinomadura</taxon>
    </lineage>
</organism>
<evidence type="ECO:0000313" key="2">
    <source>
        <dbReference type="Proteomes" id="UP001597083"/>
    </source>
</evidence>
<evidence type="ECO:0008006" key="3">
    <source>
        <dbReference type="Google" id="ProtNLM"/>
    </source>
</evidence>
<gene>
    <name evidence="1" type="ORF">ACFQ07_11835</name>
</gene>
<evidence type="ECO:0000313" key="1">
    <source>
        <dbReference type="EMBL" id="MFD0852923.1"/>
    </source>
</evidence>
<dbReference type="EMBL" id="JBHTIR010001745">
    <property type="protein sequence ID" value="MFD0852923.1"/>
    <property type="molecule type" value="Genomic_DNA"/>
</dbReference>